<accession>A0A9D1H6X9</accession>
<gene>
    <name evidence="2" type="ORF">IAC43_06425</name>
</gene>
<evidence type="ECO:0000259" key="1">
    <source>
        <dbReference type="Pfam" id="PF08448"/>
    </source>
</evidence>
<evidence type="ECO:0000313" key="3">
    <source>
        <dbReference type="Proteomes" id="UP000824160"/>
    </source>
</evidence>
<proteinExistence type="predicted"/>
<evidence type="ECO:0000313" key="2">
    <source>
        <dbReference type="EMBL" id="HIT94803.1"/>
    </source>
</evidence>
<dbReference type="InterPro" id="IPR013656">
    <property type="entry name" value="PAS_4"/>
</dbReference>
<feature type="domain" description="PAS fold-4" evidence="1">
    <location>
        <begin position="13"/>
        <end position="104"/>
    </location>
</feature>
<dbReference type="Pfam" id="PF08448">
    <property type="entry name" value="PAS_4"/>
    <property type="match status" value="1"/>
</dbReference>
<dbReference type="SUPFAM" id="SSF55785">
    <property type="entry name" value="PYP-like sensor domain (PAS domain)"/>
    <property type="match status" value="1"/>
</dbReference>
<comment type="caution">
    <text evidence="2">The sequence shown here is derived from an EMBL/GenBank/DDBJ whole genome shotgun (WGS) entry which is preliminary data.</text>
</comment>
<reference evidence="2" key="1">
    <citation type="submission" date="2020-10" db="EMBL/GenBank/DDBJ databases">
        <authorList>
            <person name="Gilroy R."/>
        </authorList>
    </citation>
    <scope>NUCLEOTIDE SEQUENCE</scope>
    <source>
        <strain evidence="2">ChiBcec7-5410</strain>
    </source>
</reference>
<reference evidence="2" key="2">
    <citation type="journal article" date="2021" name="PeerJ">
        <title>Extensive microbial diversity within the chicken gut microbiome revealed by metagenomics and culture.</title>
        <authorList>
            <person name="Gilroy R."/>
            <person name="Ravi A."/>
            <person name="Getino M."/>
            <person name="Pursley I."/>
            <person name="Horton D.L."/>
            <person name="Alikhan N.F."/>
            <person name="Baker D."/>
            <person name="Gharbi K."/>
            <person name="Hall N."/>
            <person name="Watson M."/>
            <person name="Adriaenssens E.M."/>
            <person name="Foster-Nyarko E."/>
            <person name="Jarju S."/>
            <person name="Secka A."/>
            <person name="Antonio M."/>
            <person name="Oren A."/>
            <person name="Chaudhuri R.R."/>
            <person name="La Ragione R."/>
            <person name="Hildebrand F."/>
            <person name="Pallen M.J."/>
        </authorList>
    </citation>
    <scope>NUCLEOTIDE SEQUENCE</scope>
    <source>
        <strain evidence="2">ChiBcec7-5410</strain>
    </source>
</reference>
<name>A0A9D1H6X9_9FIRM</name>
<sequence length="122" mass="14005">MKIDFDILSAILDAYPYQVVFCDRNHIIRYMNKDARERYAGKISVGDSIFGCHNQSSCQKIEAFLARADAGEEEMFEAINPTAREREFFTPVRDQNGTVIGYFERHEYYGDLKDDGKSGSDN</sequence>
<dbReference type="InterPro" id="IPR035965">
    <property type="entry name" value="PAS-like_dom_sf"/>
</dbReference>
<dbReference type="EMBL" id="DVLW01000175">
    <property type="protein sequence ID" value="HIT94803.1"/>
    <property type="molecule type" value="Genomic_DNA"/>
</dbReference>
<protein>
    <submittedName>
        <fullName evidence="2">PAS domain-containing protein</fullName>
    </submittedName>
</protein>
<organism evidence="2 3">
    <name type="scientific">Candidatus Faecivivens stercoripullorum</name>
    <dbReference type="NCBI Taxonomy" id="2840805"/>
    <lineage>
        <taxon>Bacteria</taxon>
        <taxon>Bacillati</taxon>
        <taxon>Bacillota</taxon>
        <taxon>Clostridia</taxon>
        <taxon>Eubacteriales</taxon>
        <taxon>Oscillospiraceae</taxon>
        <taxon>Oscillospiraceae incertae sedis</taxon>
        <taxon>Candidatus Faecivivens</taxon>
    </lineage>
</organism>
<dbReference type="Proteomes" id="UP000824160">
    <property type="component" value="Unassembled WGS sequence"/>
</dbReference>
<dbReference type="AlphaFoldDB" id="A0A9D1H6X9"/>
<dbReference type="Gene3D" id="3.30.450.20">
    <property type="entry name" value="PAS domain"/>
    <property type="match status" value="1"/>
</dbReference>